<dbReference type="PANTHER" id="PTHR43668">
    <property type="entry name" value="ALLANTOINASE"/>
    <property type="match status" value="1"/>
</dbReference>
<feature type="domain" description="Amidohydrolase-related" evidence="9">
    <location>
        <begin position="51"/>
        <end position="430"/>
    </location>
</feature>
<evidence type="ECO:0000256" key="1">
    <source>
        <dbReference type="ARBA" id="ARBA00001947"/>
    </source>
</evidence>
<dbReference type="FunFam" id="3.20.20.140:FF:000032">
    <property type="entry name" value="Allantoinase Dal1"/>
    <property type="match status" value="1"/>
</dbReference>
<name>A0A3R9R1M7_9BACT</name>
<dbReference type="GO" id="GO:0004038">
    <property type="term" value="F:allantoinase activity"/>
    <property type="evidence" value="ECO:0007669"/>
    <property type="project" value="UniProtKB-EC"/>
</dbReference>
<dbReference type="InterPro" id="IPR050138">
    <property type="entry name" value="DHOase/Allantoinase_Hydrolase"/>
</dbReference>
<comment type="cofactor">
    <cofactor evidence="1">
        <name>Zn(2+)</name>
        <dbReference type="ChEBI" id="CHEBI:29105"/>
    </cofactor>
</comment>
<dbReference type="GO" id="GO:0050897">
    <property type="term" value="F:cobalt ion binding"/>
    <property type="evidence" value="ECO:0007669"/>
    <property type="project" value="InterPro"/>
</dbReference>
<comment type="pathway">
    <text evidence="2">Nitrogen metabolism; (S)-allantoin degradation; allantoate from (S)-allantoin: step 1/1.</text>
</comment>
<evidence type="ECO:0000256" key="8">
    <source>
        <dbReference type="ARBA" id="ARBA00022833"/>
    </source>
</evidence>
<keyword evidence="8" id="KW-0862">Zinc</keyword>
<sequence>MAHAFLSNRVVTPHGTQPAALLIEGGIIRAVCRPSELPAGTIIHDCGNDAILPGLIDTHVHINEPGRTEWEGFRTATRAAAAGGYTTLIDMPLNCLPETTTVEALAAKRTAAQGQCFVDWAPWGGAVADNQPHILPLARAGVLGYKCFLIYPGCDGFTMIDQQQLEAALPHIATSGLPLLVHAELAAPIDRATATLQNADWRSYSTYLQSRPDEAELEAIRLMIRLCRQYKFRLHIVHLSTALALDELKAARAEGLPITIETCPHYLHFAAEDIPDGATLLKCAPPIRNRANRESLWQALSDGTIDMIVTDHSPCPPEMKRAETGRFDQAWGGIASLSIAFPLIHTECIRRGFTLDHLARWMSSAPASLAGINHIAGALELNRQANFIIFDTEVEFTVTPDKLHYRHPISAYMGEKLRGTIKATYLRGKPIYQNELITDTPQGHELTLS</sequence>
<evidence type="ECO:0000256" key="5">
    <source>
        <dbReference type="ARBA" id="ARBA00012863"/>
    </source>
</evidence>
<dbReference type="EMBL" id="RSDW01000001">
    <property type="protein sequence ID" value="RSL15742.1"/>
    <property type="molecule type" value="Genomic_DNA"/>
</dbReference>
<dbReference type="EC" id="3.5.2.5" evidence="5"/>
<keyword evidence="7" id="KW-0378">Hydrolase</keyword>
<dbReference type="GO" id="GO:0006145">
    <property type="term" value="P:purine nucleobase catabolic process"/>
    <property type="evidence" value="ECO:0007669"/>
    <property type="project" value="TreeGrafter"/>
</dbReference>
<dbReference type="GO" id="GO:0008270">
    <property type="term" value="F:zinc ion binding"/>
    <property type="evidence" value="ECO:0007669"/>
    <property type="project" value="InterPro"/>
</dbReference>
<dbReference type="AlphaFoldDB" id="A0A3R9R1M7"/>
<comment type="subunit">
    <text evidence="4">Homotetramer.</text>
</comment>
<comment type="caution">
    <text evidence="10">The sequence shown here is derived from an EMBL/GenBank/DDBJ whole genome shotgun (WGS) entry which is preliminary data.</text>
</comment>
<dbReference type="InterPro" id="IPR017593">
    <property type="entry name" value="Allantoinase"/>
</dbReference>
<keyword evidence="11" id="KW-1185">Reference proteome</keyword>
<dbReference type="RefSeq" id="WP_125484452.1">
    <property type="nucleotide sequence ID" value="NZ_RSDW01000001.1"/>
</dbReference>
<dbReference type="Pfam" id="PF01979">
    <property type="entry name" value="Amidohydro_1"/>
    <property type="match status" value="1"/>
</dbReference>
<dbReference type="GO" id="GO:0005737">
    <property type="term" value="C:cytoplasm"/>
    <property type="evidence" value="ECO:0007669"/>
    <property type="project" value="TreeGrafter"/>
</dbReference>
<dbReference type="OrthoDB" id="9765462at2"/>
<dbReference type="Proteomes" id="UP000269669">
    <property type="component" value="Unassembled WGS sequence"/>
</dbReference>
<protein>
    <recommendedName>
        <fullName evidence="5">allantoinase</fullName>
        <ecNumber evidence="5">3.5.2.5</ecNumber>
    </recommendedName>
</protein>
<dbReference type="InterPro" id="IPR032466">
    <property type="entry name" value="Metal_Hydrolase"/>
</dbReference>
<evidence type="ECO:0000256" key="2">
    <source>
        <dbReference type="ARBA" id="ARBA00004968"/>
    </source>
</evidence>
<reference evidence="10 11" key="1">
    <citation type="submission" date="2018-12" db="EMBL/GenBank/DDBJ databases">
        <title>Sequencing of bacterial isolates from soil warming experiment in Harvard Forest, Massachusetts, USA.</title>
        <authorList>
            <person name="Deangelis K."/>
        </authorList>
    </citation>
    <scope>NUCLEOTIDE SEQUENCE [LARGE SCALE GENOMIC DNA]</scope>
    <source>
        <strain evidence="10 11">EB153</strain>
    </source>
</reference>
<gene>
    <name evidence="10" type="ORF">EDE15_1244</name>
</gene>
<dbReference type="InterPro" id="IPR006680">
    <property type="entry name" value="Amidohydro-rel"/>
</dbReference>
<comment type="similarity">
    <text evidence="3">Belongs to the metallo-dependent hydrolases superfamily. Allantoinase family.</text>
</comment>
<keyword evidence="6" id="KW-0479">Metal-binding</keyword>
<evidence type="ECO:0000256" key="4">
    <source>
        <dbReference type="ARBA" id="ARBA00011881"/>
    </source>
</evidence>
<dbReference type="Gene3D" id="3.20.20.140">
    <property type="entry name" value="Metal-dependent hydrolases"/>
    <property type="match status" value="1"/>
</dbReference>
<dbReference type="PANTHER" id="PTHR43668:SF2">
    <property type="entry name" value="ALLANTOINASE"/>
    <property type="match status" value="1"/>
</dbReference>
<evidence type="ECO:0000256" key="7">
    <source>
        <dbReference type="ARBA" id="ARBA00022801"/>
    </source>
</evidence>
<evidence type="ECO:0000259" key="9">
    <source>
        <dbReference type="Pfam" id="PF01979"/>
    </source>
</evidence>
<proteinExistence type="inferred from homology"/>
<organism evidence="10 11">
    <name type="scientific">Edaphobacter aggregans</name>
    <dbReference type="NCBI Taxonomy" id="570835"/>
    <lineage>
        <taxon>Bacteria</taxon>
        <taxon>Pseudomonadati</taxon>
        <taxon>Acidobacteriota</taxon>
        <taxon>Terriglobia</taxon>
        <taxon>Terriglobales</taxon>
        <taxon>Acidobacteriaceae</taxon>
        <taxon>Edaphobacter</taxon>
    </lineage>
</organism>
<evidence type="ECO:0000256" key="6">
    <source>
        <dbReference type="ARBA" id="ARBA00022723"/>
    </source>
</evidence>
<accession>A0A3R9R1M7</accession>
<dbReference type="InterPro" id="IPR011059">
    <property type="entry name" value="Metal-dep_hydrolase_composite"/>
</dbReference>
<evidence type="ECO:0000256" key="3">
    <source>
        <dbReference type="ARBA" id="ARBA00010368"/>
    </source>
</evidence>
<dbReference type="SUPFAM" id="SSF51338">
    <property type="entry name" value="Composite domain of metallo-dependent hydrolases"/>
    <property type="match status" value="1"/>
</dbReference>
<dbReference type="SUPFAM" id="SSF51556">
    <property type="entry name" value="Metallo-dependent hydrolases"/>
    <property type="match status" value="1"/>
</dbReference>
<evidence type="ECO:0000313" key="11">
    <source>
        <dbReference type="Proteomes" id="UP000269669"/>
    </source>
</evidence>
<dbReference type="NCBIfam" id="TIGR03178">
    <property type="entry name" value="allantoinase"/>
    <property type="match status" value="1"/>
</dbReference>
<evidence type="ECO:0000313" key="10">
    <source>
        <dbReference type="EMBL" id="RSL15742.1"/>
    </source>
</evidence>
<dbReference type="GO" id="GO:0000256">
    <property type="term" value="P:allantoin catabolic process"/>
    <property type="evidence" value="ECO:0007669"/>
    <property type="project" value="InterPro"/>
</dbReference>